<feature type="compositionally biased region" description="Acidic residues" evidence="1">
    <location>
        <begin position="601"/>
        <end position="613"/>
    </location>
</feature>
<dbReference type="GO" id="GO:0016579">
    <property type="term" value="P:protein deubiquitination"/>
    <property type="evidence" value="ECO:0007669"/>
    <property type="project" value="TreeGrafter"/>
</dbReference>
<evidence type="ECO:0000313" key="4">
    <source>
        <dbReference type="Proteomes" id="UP000000709"/>
    </source>
</evidence>
<feature type="region of interest" description="Disordered" evidence="1">
    <location>
        <begin position="594"/>
        <end position="657"/>
    </location>
</feature>
<evidence type="ECO:0000256" key="1">
    <source>
        <dbReference type="SAM" id="MobiDB-lite"/>
    </source>
</evidence>
<dbReference type="RefSeq" id="XP_007372095.1">
    <property type="nucleotide sequence ID" value="XM_007372033.1"/>
</dbReference>
<dbReference type="InterPro" id="IPR055335">
    <property type="entry name" value="Ucp6/RUP1"/>
</dbReference>
<dbReference type="InParanoid" id="G3ADV9"/>
<dbReference type="AlphaFoldDB" id="G3ADV9"/>
<dbReference type="KEGG" id="spaa:SPAPADRAFT_131743"/>
<gene>
    <name evidence="3" type="ORF">SPAPADRAFT_131743</name>
</gene>
<dbReference type="OMA" id="PLEFYPQ"/>
<dbReference type="HOGENOM" id="CLU_463884_0_0_1"/>
<dbReference type="GO" id="GO:0005829">
    <property type="term" value="C:cytosol"/>
    <property type="evidence" value="ECO:0007669"/>
    <property type="project" value="TreeGrafter"/>
</dbReference>
<dbReference type="eggNOG" id="ENOG502S0Z0">
    <property type="taxonomic scope" value="Eukaryota"/>
</dbReference>
<dbReference type="FunCoup" id="G3ADV9">
    <property type="interactions" value="135"/>
</dbReference>
<dbReference type="SUPFAM" id="SSF46934">
    <property type="entry name" value="UBA-like"/>
    <property type="match status" value="1"/>
</dbReference>
<dbReference type="EMBL" id="GL996499">
    <property type="protein sequence ID" value="EGW34683.1"/>
    <property type="molecule type" value="Genomic_DNA"/>
</dbReference>
<dbReference type="PROSITE" id="PS50030">
    <property type="entry name" value="UBA"/>
    <property type="match status" value="1"/>
</dbReference>
<organism evidence="4">
    <name type="scientific">Spathaspora passalidarum (strain NRRL Y-27907 / 11-Y1)</name>
    <dbReference type="NCBI Taxonomy" id="619300"/>
    <lineage>
        <taxon>Eukaryota</taxon>
        <taxon>Fungi</taxon>
        <taxon>Dikarya</taxon>
        <taxon>Ascomycota</taxon>
        <taxon>Saccharomycotina</taxon>
        <taxon>Pichiomycetes</taxon>
        <taxon>Debaryomycetaceae</taxon>
        <taxon>Spathaspora</taxon>
    </lineage>
</organism>
<dbReference type="GeneID" id="18869605"/>
<evidence type="ECO:0000259" key="2">
    <source>
        <dbReference type="PROSITE" id="PS50030"/>
    </source>
</evidence>
<dbReference type="STRING" id="619300.G3ADV9"/>
<sequence length="657" mass="74476">MDQGKVQQLQEMGFSRDQAESALQKTNYVLESAIAYLFGEPLEQPQPQPQPPPSSPSVNHQMEQGQLIRYEDTVHITNPEDIPSFTEFANPSDSNSNMQSRSNLYEYHQNIESSSSDSSSSIHPFSIYEHYNTLARDGEEEYSPPVILPYRLRAPQNILIPILTIASSLSQFNKILFTRNNFDYGYVENWYDSQAKSELAVPEEFTTNKHSYKFVVEVQKIVGYLSHGLSKRLLISAESLLSTLPTEFYTSLLQSEGLDELLKKVYACLAQESDLVLDNDGDSSLSSIFNSVVRNEEGDEVELPVFEIDSDSRGSTITESLDNLFWNSDDGVGNVSFCRIAPLFTFHVLNYDDGDYSNQSMQLQEHFYPGVYGSECVALVTSMSRKRLEVAKERSLISNRIMNLSSFEGKKIRHILQKSIDYLGSTGKEAESHDDLLRLADNLKEETVVLNDKLRQLNHEYLQLDVNNHDNILERISHDPTIKAPEKYILIGIILSDSEYLYKTKTSKTPDQDWVYFSLTATPDNIVNDFRMEIMDFESVNIFFAEASKSSGDQFTLIYASESSFTNQEEVDFGVNLTEFFKSDNHHLQQEIKRSQTQSEQELEISNEEEDEASSMQETPNPEGANPDFAKVSAPSSVTARESLKSESPSDTMLIDL</sequence>
<feature type="region of interest" description="Disordered" evidence="1">
    <location>
        <begin position="40"/>
        <end position="62"/>
    </location>
</feature>
<dbReference type="GO" id="GO:0005634">
    <property type="term" value="C:nucleus"/>
    <property type="evidence" value="ECO:0007669"/>
    <property type="project" value="TreeGrafter"/>
</dbReference>
<dbReference type="Proteomes" id="UP000000709">
    <property type="component" value="Unassembled WGS sequence"/>
</dbReference>
<proteinExistence type="predicted"/>
<dbReference type="SMART" id="SM00165">
    <property type="entry name" value="UBA"/>
    <property type="match status" value="1"/>
</dbReference>
<feature type="compositionally biased region" description="Polar residues" evidence="1">
    <location>
        <begin position="634"/>
        <end position="651"/>
    </location>
</feature>
<name>G3ADV9_SPAPN</name>
<evidence type="ECO:0000313" key="3">
    <source>
        <dbReference type="EMBL" id="EGW34683.1"/>
    </source>
</evidence>
<dbReference type="Gene3D" id="1.10.8.10">
    <property type="entry name" value="DNA helicase RuvA subunit, C-terminal domain"/>
    <property type="match status" value="1"/>
</dbReference>
<reference evidence="3 4" key="1">
    <citation type="journal article" date="2011" name="Proc. Natl. Acad. Sci. U.S.A.">
        <title>Comparative genomics of xylose-fermenting fungi for enhanced biofuel production.</title>
        <authorList>
            <person name="Wohlbach D.J."/>
            <person name="Kuo A."/>
            <person name="Sato T.K."/>
            <person name="Potts K.M."/>
            <person name="Salamov A.A."/>
            <person name="LaButti K.M."/>
            <person name="Sun H."/>
            <person name="Clum A."/>
            <person name="Pangilinan J.L."/>
            <person name="Lindquist E.A."/>
            <person name="Lucas S."/>
            <person name="Lapidus A."/>
            <person name="Jin M."/>
            <person name="Gunawan C."/>
            <person name="Balan V."/>
            <person name="Dale B.E."/>
            <person name="Jeffries T.W."/>
            <person name="Zinkel R."/>
            <person name="Barry K.W."/>
            <person name="Grigoriev I.V."/>
            <person name="Gasch A.P."/>
        </authorList>
    </citation>
    <scope>NUCLEOTIDE SEQUENCE [LARGE SCALE GENOMIC DNA]</scope>
    <source>
        <strain evidence="4">NRRL Y-27907 / 11-Y1</strain>
    </source>
</reference>
<feature type="compositionally biased region" description="Pro residues" evidence="1">
    <location>
        <begin position="44"/>
        <end position="55"/>
    </location>
</feature>
<keyword evidence="4" id="KW-1185">Reference proteome</keyword>
<dbReference type="PANTHER" id="PTHR39597:SF1">
    <property type="entry name" value="UBA DOMAIN-CONTAINING PROTEIN RUP1"/>
    <property type="match status" value="1"/>
</dbReference>
<protein>
    <recommendedName>
        <fullName evidence="2">UBA domain-containing protein</fullName>
    </recommendedName>
</protein>
<dbReference type="Pfam" id="PF22562">
    <property type="entry name" value="UBA_7"/>
    <property type="match status" value="1"/>
</dbReference>
<feature type="domain" description="UBA" evidence="2">
    <location>
        <begin position="1"/>
        <end position="40"/>
    </location>
</feature>
<dbReference type="OrthoDB" id="4489171at2759"/>
<accession>G3ADV9</accession>
<dbReference type="InterPro" id="IPR015940">
    <property type="entry name" value="UBA"/>
</dbReference>
<dbReference type="InterPro" id="IPR009060">
    <property type="entry name" value="UBA-like_sf"/>
</dbReference>
<dbReference type="PANTHER" id="PTHR39597">
    <property type="entry name" value="UBA DOMAIN-CONTAINING PROTEIN RUP1"/>
    <property type="match status" value="1"/>
</dbReference>